<feature type="domain" description="FtsX extracellular" evidence="13">
    <location>
        <begin position="55"/>
        <end position="150"/>
    </location>
</feature>
<evidence type="ECO:0000256" key="5">
    <source>
        <dbReference type="ARBA" id="ARBA00022618"/>
    </source>
</evidence>
<evidence type="ECO:0000256" key="8">
    <source>
        <dbReference type="ARBA" id="ARBA00023136"/>
    </source>
</evidence>
<evidence type="ECO:0000256" key="10">
    <source>
        <dbReference type="PIRNR" id="PIRNR003097"/>
    </source>
</evidence>
<evidence type="ECO:0000256" key="2">
    <source>
        <dbReference type="ARBA" id="ARBA00007379"/>
    </source>
</evidence>
<evidence type="ECO:0000256" key="6">
    <source>
        <dbReference type="ARBA" id="ARBA00022692"/>
    </source>
</evidence>
<keyword evidence="7 11" id="KW-1133">Transmembrane helix</keyword>
<gene>
    <name evidence="14" type="ORF">AMJ40_07830</name>
</gene>
<comment type="caution">
    <text evidence="14">The sequence shown here is derived from an EMBL/GenBank/DDBJ whole genome shotgun (WGS) entry which is preliminary data.</text>
</comment>
<feature type="transmembrane region" description="Helical" evidence="11">
    <location>
        <begin position="256"/>
        <end position="278"/>
    </location>
</feature>
<feature type="transmembrane region" description="Helical" evidence="11">
    <location>
        <begin position="20"/>
        <end position="44"/>
    </location>
</feature>
<reference evidence="14 15" key="1">
    <citation type="journal article" date="2015" name="Microbiome">
        <title>Genomic resolution of linkages in carbon, nitrogen, and sulfur cycling among widespread estuary sediment bacteria.</title>
        <authorList>
            <person name="Baker B.J."/>
            <person name="Lazar C.S."/>
            <person name="Teske A.P."/>
            <person name="Dick G.J."/>
        </authorList>
    </citation>
    <scope>NUCLEOTIDE SEQUENCE [LARGE SCALE GENOMIC DNA]</scope>
    <source>
        <strain evidence="14">DG_26</strain>
    </source>
</reference>
<feature type="transmembrane region" description="Helical" evidence="11">
    <location>
        <begin position="163"/>
        <end position="186"/>
    </location>
</feature>
<evidence type="ECO:0000256" key="3">
    <source>
        <dbReference type="ARBA" id="ARBA00021907"/>
    </source>
</evidence>
<comment type="subcellular location">
    <subcellularLocation>
        <location evidence="1">Cell membrane</location>
        <topology evidence="1">Multi-pass membrane protein</topology>
    </subcellularLocation>
</comment>
<dbReference type="Gene3D" id="3.30.70.3040">
    <property type="match status" value="1"/>
</dbReference>
<protein>
    <recommendedName>
        <fullName evidence="3 10">Cell division protein FtsX</fullName>
    </recommendedName>
</protein>
<dbReference type="PATRIC" id="fig|1703771.3.peg.1587"/>
<dbReference type="Pfam" id="PF02687">
    <property type="entry name" value="FtsX"/>
    <property type="match status" value="1"/>
</dbReference>
<evidence type="ECO:0000256" key="9">
    <source>
        <dbReference type="ARBA" id="ARBA00023306"/>
    </source>
</evidence>
<name>A0A0S7WDL0_UNCT6</name>
<evidence type="ECO:0000256" key="1">
    <source>
        <dbReference type="ARBA" id="ARBA00004651"/>
    </source>
</evidence>
<organism evidence="14 15">
    <name type="scientific">candidate division TA06 bacterium DG_26</name>
    <dbReference type="NCBI Taxonomy" id="1703771"/>
    <lineage>
        <taxon>Bacteria</taxon>
        <taxon>Bacteria division TA06</taxon>
    </lineage>
</organism>
<feature type="transmembrane region" description="Helical" evidence="11">
    <location>
        <begin position="218"/>
        <end position="244"/>
    </location>
</feature>
<dbReference type="PIRSF" id="PIRSF003097">
    <property type="entry name" value="FtsX"/>
    <property type="match status" value="1"/>
</dbReference>
<evidence type="ECO:0000259" key="12">
    <source>
        <dbReference type="Pfam" id="PF02687"/>
    </source>
</evidence>
<accession>A0A0S7WDL0</accession>
<proteinExistence type="inferred from homology"/>
<evidence type="ECO:0000256" key="11">
    <source>
        <dbReference type="SAM" id="Phobius"/>
    </source>
</evidence>
<dbReference type="AlphaFoldDB" id="A0A0S7WDL0"/>
<dbReference type="Pfam" id="PF18075">
    <property type="entry name" value="FtsX_ECD"/>
    <property type="match status" value="1"/>
</dbReference>
<dbReference type="Proteomes" id="UP000051124">
    <property type="component" value="Unassembled WGS sequence"/>
</dbReference>
<evidence type="ECO:0000313" key="15">
    <source>
        <dbReference type="Proteomes" id="UP000051124"/>
    </source>
</evidence>
<keyword evidence="6 11" id="KW-0812">Transmembrane</keyword>
<keyword evidence="8 10" id="KW-0472">Membrane</keyword>
<evidence type="ECO:0000259" key="13">
    <source>
        <dbReference type="Pfam" id="PF18075"/>
    </source>
</evidence>
<dbReference type="PANTHER" id="PTHR47755:SF1">
    <property type="entry name" value="CELL DIVISION PROTEIN FTSX"/>
    <property type="match status" value="1"/>
</dbReference>
<dbReference type="InterPro" id="IPR003838">
    <property type="entry name" value="ABC3_permease_C"/>
</dbReference>
<evidence type="ECO:0000256" key="7">
    <source>
        <dbReference type="ARBA" id="ARBA00022989"/>
    </source>
</evidence>
<keyword evidence="9 10" id="KW-0131">Cell cycle</keyword>
<dbReference type="InterPro" id="IPR004513">
    <property type="entry name" value="FtsX"/>
</dbReference>
<keyword evidence="4 10" id="KW-1003">Cell membrane</keyword>
<dbReference type="GO" id="GO:0051301">
    <property type="term" value="P:cell division"/>
    <property type="evidence" value="ECO:0007669"/>
    <property type="project" value="UniProtKB-KW"/>
</dbReference>
<dbReference type="EMBL" id="LIZT01000130">
    <property type="protein sequence ID" value="KPJ48247.1"/>
    <property type="molecule type" value="Genomic_DNA"/>
</dbReference>
<evidence type="ECO:0000256" key="4">
    <source>
        <dbReference type="ARBA" id="ARBA00022475"/>
    </source>
</evidence>
<dbReference type="PANTHER" id="PTHR47755">
    <property type="entry name" value="CELL DIVISION PROTEIN FTSX"/>
    <property type="match status" value="1"/>
</dbReference>
<feature type="domain" description="ABC3 transporter permease C-terminal" evidence="12">
    <location>
        <begin position="173"/>
        <end position="283"/>
    </location>
</feature>
<dbReference type="InterPro" id="IPR040690">
    <property type="entry name" value="FtsX_ECD"/>
</dbReference>
<comment type="similarity">
    <text evidence="2 10">Belongs to the ABC-4 integral membrane protein family. FtsX subfamily.</text>
</comment>
<evidence type="ECO:0000313" key="14">
    <source>
        <dbReference type="EMBL" id="KPJ48247.1"/>
    </source>
</evidence>
<keyword evidence="5 10" id="KW-0132">Cell division</keyword>
<sequence length="284" mass="31723">MVYSLRETYKNFVMRKSTNVAAVSTITASLFVLSLFLLGTINLLKIIRDFHPKMDMTVFLKDNMNLKERREIEELIESRAAVKHYEYISKEQALDEFKSELADTPELFEALDVNPLPSSFRIELNQPHSNPDELIALASALERMDGVEEVKYSERLVTQLQRLFSGAILIDIILGISLCLATFYVVGNTIKLLVYARRDAIEIMKLVGATDAFIRRPFLIVGLIQGALGGGFAATLLYVFYLAVKMKISGIVFPGMEMVAGLIGFGSILGLLGSLISVRKFLKV</sequence>
<dbReference type="GO" id="GO:0005886">
    <property type="term" value="C:plasma membrane"/>
    <property type="evidence" value="ECO:0007669"/>
    <property type="project" value="UniProtKB-SubCell"/>
</dbReference>